<protein>
    <submittedName>
        <fullName evidence="3">Amidohydrolase family protein</fullName>
    </submittedName>
</protein>
<accession>A0AAE3ER36</accession>
<evidence type="ECO:0000259" key="2">
    <source>
        <dbReference type="Pfam" id="PF04909"/>
    </source>
</evidence>
<dbReference type="Proteomes" id="UP001200642">
    <property type="component" value="Unassembled WGS sequence"/>
</dbReference>
<dbReference type="InterPro" id="IPR032465">
    <property type="entry name" value="ACMSD"/>
</dbReference>
<dbReference type="RefSeq" id="WP_317900717.1">
    <property type="nucleotide sequence ID" value="NZ_JAIRBC010000002.1"/>
</dbReference>
<keyword evidence="4" id="KW-1185">Reference proteome</keyword>
<dbReference type="AlphaFoldDB" id="A0AAE3ER36"/>
<feature type="domain" description="Amidohydrolase-related" evidence="2">
    <location>
        <begin position="141"/>
        <end position="311"/>
    </location>
</feature>
<dbReference type="InterPro" id="IPR032466">
    <property type="entry name" value="Metal_Hydrolase"/>
</dbReference>
<proteinExistence type="predicted"/>
<dbReference type="PANTHER" id="PTHR21240">
    <property type="entry name" value="2-AMINO-3-CARBOXYLMUCONATE-6-SEMIALDEHYDE DECARBOXYLASE"/>
    <property type="match status" value="1"/>
</dbReference>
<sequence>MKPSTWIYWFLMLPIISFNGEAQNRVTPNEVNDSAKYTGPIIDMHIHAFDENSSFSRMLGQEMGLAMTGKAYKASSSMEKLKEETFAKFEEYNIVKAMVSQGELWYDYAPEKIVIGNNHFLSIDELRKKYKEGKLDVLGEVAPSYQGLLPTDKSLEKYFDLAEELGIPFAYHMFPGGPPGSAYFMYPNIRAFQGKPLQLEEILLSHPKMKIYLMHAGWPYLEDMKALLYAHPQVYVGLGVIDWVLPEKEFHHFLKGLVNAGFGSRIMFGTDQMIWVETIDDAIAAVNSAIFLSMEQKEDIFYNNAARFLGLSEEEIKKHKGQKNQTIAE</sequence>
<dbReference type="EMBL" id="JAIRBC010000002">
    <property type="protein sequence ID" value="MCG2459575.1"/>
    <property type="molecule type" value="Genomic_DNA"/>
</dbReference>
<keyword evidence="1" id="KW-0456">Lyase</keyword>
<organism evidence="3 4">
    <name type="scientific">Cerina litoralis</name>
    <dbReference type="NCBI Taxonomy" id="2874477"/>
    <lineage>
        <taxon>Bacteria</taxon>
        <taxon>Pseudomonadati</taxon>
        <taxon>Bacteroidota</taxon>
        <taxon>Flavobacteriia</taxon>
        <taxon>Flavobacteriales</taxon>
        <taxon>Flavobacteriaceae</taxon>
        <taxon>Cerina</taxon>
    </lineage>
</organism>
<dbReference type="GO" id="GO:0016831">
    <property type="term" value="F:carboxy-lyase activity"/>
    <property type="evidence" value="ECO:0007669"/>
    <property type="project" value="InterPro"/>
</dbReference>
<reference evidence="3" key="1">
    <citation type="submission" date="2023-02" db="EMBL/GenBank/DDBJ databases">
        <title>Genome of Flavobacteriaceae gen. nov. sp. strain F89.</title>
        <authorList>
            <person name="Wang Y."/>
        </authorList>
    </citation>
    <scope>NUCLEOTIDE SEQUENCE</scope>
    <source>
        <strain evidence="3">F89</strain>
    </source>
</reference>
<dbReference type="SUPFAM" id="SSF51556">
    <property type="entry name" value="Metallo-dependent hydrolases"/>
    <property type="match status" value="1"/>
</dbReference>
<evidence type="ECO:0000313" key="3">
    <source>
        <dbReference type="EMBL" id="MCG2459575.1"/>
    </source>
</evidence>
<evidence type="ECO:0000313" key="4">
    <source>
        <dbReference type="Proteomes" id="UP001200642"/>
    </source>
</evidence>
<dbReference type="Pfam" id="PF04909">
    <property type="entry name" value="Amidohydro_2"/>
    <property type="match status" value="1"/>
</dbReference>
<evidence type="ECO:0000256" key="1">
    <source>
        <dbReference type="ARBA" id="ARBA00023239"/>
    </source>
</evidence>
<comment type="caution">
    <text evidence="3">The sequence shown here is derived from an EMBL/GenBank/DDBJ whole genome shotgun (WGS) entry which is preliminary data.</text>
</comment>
<name>A0AAE3ER36_9FLAO</name>
<dbReference type="Gene3D" id="3.20.20.140">
    <property type="entry name" value="Metal-dependent hydrolases"/>
    <property type="match status" value="1"/>
</dbReference>
<dbReference type="GO" id="GO:0016787">
    <property type="term" value="F:hydrolase activity"/>
    <property type="evidence" value="ECO:0007669"/>
    <property type="project" value="InterPro"/>
</dbReference>
<gene>
    <name evidence="3" type="ORF">K8352_02300</name>
</gene>
<dbReference type="InterPro" id="IPR006680">
    <property type="entry name" value="Amidohydro-rel"/>
</dbReference>